<feature type="region of interest" description="Disordered" evidence="2">
    <location>
        <begin position="1"/>
        <end position="86"/>
    </location>
</feature>
<reference evidence="3 4" key="1">
    <citation type="submission" date="2017-04" db="EMBL/GenBank/DDBJ databases">
        <title>Genome Sequence of the Model Brown-Rot Fungus Postia placenta SB12.</title>
        <authorList>
            <consortium name="DOE Joint Genome Institute"/>
            <person name="Gaskell J."/>
            <person name="Kersten P."/>
            <person name="Larrondo L.F."/>
            <person name="Canessa P."/>
            <person name="Martinez D."/>
            <person name="Hibbett D."/>
            <person name="Schmoll M."/>
            <person name="Kubicek C.P."/>
            <person name="Martinez A.T."/>
            <person name="Yadav J."/>
            <person name="Master E."/>
            <person name="Magnuson J.K."/>
            <person name="James T."/>
            <person name="Yaver D."/>
            <person name="Berka R."/>
            <person name="Labutti K."/>
            <person name="Lipzen A."/>
            <person name="Aerts A."/>
            <person name="Barry K."/>
            <person name="Henrissat B."/>
            <person name="Blanchette R."/>
            <person name="Grigoriev I."/>
            <person name="Cullen D."/>
        </authorList>
    </citation>
    <scope>NUCLEOTIDE SEQUENCE [LARGE SCALE GENOMIC DNA]</scope>
    <source>
        <strain evidence="3 4">MAD-698-R-SB12</strain>
    </source>
</reference>
<feature type="compositionally biased region" description="Acidic residues" evidence="2">
    <location>
        <begin position="185"/>
        <end position="196"/>
    </location>
</feature>
<feature type="region of interest" description="Disordered" evidence="2">
    <location>
        <begin position="108"/>
        <end position="319"/>
    </location>
</feature>
<feature type="coiled-coil region" evidence="1">
    <location>
        <begin position="858"/>
        <end position="885"/>
    </location>
</feature>
<dbReference type="GeneID" id="36327457"/>
<feature type="compositionally biased region" description="Low complexity" evidence="2">
    <location>
        <begin position="21"/>
        <end position="38"/>
    </location>
</feature>
<feature type="region of interest" description="Disordered" evidence="2">
    <location>
        <begin position="527"/>
        <end position="719"/>
    </location>
</feature>
<gene>
    <name evidence="3" type="ORF">POSPLADRAFT_1072322</name>
</gene>
<feature type="compositionally biased region" description="Low complexity" evidence="2">
    <location>
        <begin position="625"/>
        <end position="643"/>
    </location>
</feature>
<organism evidence="3 4">
    <name type="scientific">Postia placenta MAD-698-R-SB12</name>
    <dbReference type="NCBI Taxonomy" id="670580"/>
    <lineage>
        <taxon>Eukaryota</taxon>
        <taxon>Fungi</taxon>
        <taxon>Dikarya</taxon>
        <taxon>Basidiomycota</taxon>
        <taxon>Agaricomycotina</taxon>
        <taxon>Agaricomycetes</taxon>
        <taxon>Polyporales</taxon>
        <taxon>Adustoporiaceae</taxon>
        <taxon>Rhodonia</taxon>
    </lineage>
</organism>
<proteinExistence type="predicted"/>
<feature type="region of interest" description="Disordered" evidence="2">
    <location>
        <begin position="804"/>
        <end position="829"/>
    </location>
</feature>
<dbReference type="EMBL" id="KZ110591">
    <property type="protein sequence ID" value="OSX67378.1"/>
    <property type="molecule type" value="Genomic_DNA"/>
</dbReference>
<feature type="compositionally biased region" description="Polar residues" evidence="2">
    <location>
        <begin position="708"/>
        <end position="719"/>
    </location>
</feature>
<feature type="compositionally biased region" description="Polar residues" evidence="2">
    <location>
        <begin position="337"/>
        <end position="351"/>
    </location>
</feature>
<sequence>MDELDSGASADRILFPPPIAPSSSASSTSPSTPRRSSSAGLMNVMNPPPDRDDHVRHLLDQRAARADPHGRFPSLSEFSDSPSVYSRAYFSPRPVDKQLDGNFDFVVPVQARGPPSQPRSPMSDRERLYSLPDESSLDLDDDSHSTYAYSNSHEDDDLSPLEEELPRISTYGPKMTVHSRAPWELGEDDDPDEEEREPSSSRRSKTKKTETGKRVWGLGKNSSEKRPSTESNRSQGKPKQSIEFTNNGSTLMALAQASMSSTSLALGASPQPTLRDKLSISRLRSRTPSNTNTLSHNLEAIDTRLPPLPPQSGNTSPVSRLMRTMSPAQLSPVEATYSDNSSRSPTPNTPQHEYFHPYANPALVSRAAAPKPISPLPSPKHPPSSALSGNSNVNSSDSNATLTDTTTTSSMFQSRSNMTVSSLTPVTSLSSVSQSIGDYSPTRVQGKGISGPIASHRIPLPPPPVSHPNGAAAVSIGVQEKSPNMRSKDQKLVSGTNPVAAFPGWNEGSAASSIKLISLEEAQAQARERSRSATANPVISSSLAAGPSKCQGQASADTESRLRSTSAGGGKAKAEFAMRPPMPGDGTGSSVPARMVQRKKSGFMRLFNAKERDRALYSPPPPVPSMSSSDTVATSSSTTSQTPRSRKGSTPRVPVPSLSPSILGEVGSINADSGSSSDTRSEASGSKESVVARERQLSARRNAPGLSIVTSPTSVNTSRLHPPVPFSAVSEYSPHGHTVTITPTASDSFTSAASEVPHIPNSAPPGMSDFVALSLRPVSTLFSPSLADQLSPGAMSRPSLDVDYGTPTTGTTAISPLSPDFPVKSYPSASDDKNVPMIAHDDQSPAVQALQEQILMARRAWQRQIWELEGQVRDLKAEVDDLRAEENSAPYCSTCGRGNVGRPNADSGNCLEDLRKVGVKVGVVNRPRARTGVGSRFASGT</sequence>
<feature type="compositionally biased region" description="Polar residues" evidence="2">
    <location>
        <begin position="229"/>
        <end position="250"/>
    </location>
</feature>
<accession>A0A1X6NFH7</accession>
<feature type="region of interest" description="Disordered" evidence="2">
    <location>
        <begin position="332"/>
        <end position="355"/>
    </location>
</feature>
<name>A0A1X6NFH7_9APHY</name>
<dbReference type="STRING" id="670580.A0A1X6NFH7"/>
<feature type="compositionally biased region" description="Polar residues" evidence="2">
    <location>
        <begin position="670"/>
        <end position="687"/>
    </location>
</feature>
<evidence type="ECO:0000256" key="2">
    <source>
        <dbReference type="SAM" id="MobiDB-lite"/>
    </source>
</evidence>
<evidence type="ECO:0000256" key="1">
    <source>
        <dbReference type="SAM" id="Coils"/>
    </source>
</evidence>
<feature type="compositionally biased region" description="Low complexity" evidence="2">
    <location>
        <begin position="383"/>
        <end position="410"/>
    </location>
</feature>
<dbReference type="OrthoDB" id="2565072at2759"/>
<dbReference type="CDD" id="cd14686">
    <property type="entry name" value="bZIP"/>
    <property type="match status" value="1"/>
</dbReference>
<keyword evidence="1" id="KW-0175">Coiled coil</keyword>
<feature type="compositionally biased region" description="Basic and acidic residues" evidence="2">
    <location>
        <begin position="49"/>
        <end position="70"/>
    </location>
</feature>
<feature type="region of interest" description="Disordered" evidence="2">
    <location>
        <begin position="369"/>
        <end position="417"/>
    </location>
</feature>
<feature type="compositionally biased region" description="Polar residues" evidence="2">
    <location>
        <begin position="534"/>
        <end position="543"/>
    </location>
</feature>
<evidence type="ECO:0000313" key="3">
    <source>
        <dbReference type="EMBL" id="OSX67378.1"/>
    </source>
</evidence>
<dbReference type="RefSeq" id="XP_024344172.1">
    <property type="nucleotide sequence ID" value="XM_024482508.1"/>
</dbReference>
<feature type="compositionally biased region" description="Acidic residues" evidence="2">
    <location>
        <begin position="154"/>
        <end position="163"/>
    </location>
</feature>
<dbReference type="Proteomes" id="UP000194127">
    <property type="component" value="Unassembled WGS sequence"/>
</dbReference>
<feature type="compositionally biased region" description="Polar residues" evidence="2">
    <location>
        <begin position="286"/>
        <end position="296"/>
    </location>
</feature>
<keyword evidence="4" id="KW-1185">Reference proteome</keyword>
<feature type="compositionally biased region" description="Polar residues" evidence="2">
    <location>
        <begin position="806"/>
        <end position="815"/>
    </location>
</feature>
<feature type="compositionally biased region" description="Pro residues" evidence="2">
    <location>
        <begin position="372"/>
        <end position="382"/>
    </location>
</feature>
<evidence type="ECO:0000313" key="4">
    <source>
        <dbReference type="Proteomes" id="UP000194127"/>
    </source>
</evidence>
<dbReference type="AlphaFoldDB" id="A0A1X6NFH7"/>
<protein>
    <submittedName>
        <fullName evidence="3">Uncharacterized protein</fullName>
    </submittedName>
</protein>